<feature type="active site" description="Acyl-ester intermediate" evidence="7">
    <location>
        <position position="173"/>
    </location>
</feature>
<dbReference type="GO" id="GO:0005739">
    <property type="term" value="C:mitochondrion"/>
    <property type="evidence" value="ECO:0007669"/>
    <property type="project" value="UniProtKB-SubCell"/>
</dbReference>
<sequence>MFCNKNKRSLSTLTWTDCLDRINAHNNKVNAFVSVQDKSVLESDATQLGKGGPLKDMPIAIKDNFCTSALPTTCGSAMLKDFVSPYNATVVDLLHQAGAKLVGKTNMDEFGMGSANIFSNSGPVSNPWNYKANHTALDDASQIRVAGGSSGGSAAAVAMDMCAVALGSDTGGSVRLPAAYCGVVGYKPSYGQVSRNGLVAYANSLDTVGLLGHSVSDIASVYNVLSHHDEKDPTSMPADLRTRILDQEQDLASQWQDTKGGDLSGLRVGIPNEYYVQELSTEVLDTWRSGIKSLRDRGASIVPVSLPHTEYALPAYYIIALAEASSNLARFDGVRYGHRSDKGSSTDLIYADTRSEGFGSEVQRRILLGTHVLTAGTYESHFLPAQQARRLIMDDYNKVFLMKNDLGDDNKPSTATDQKVHVLLSPSSISTAPTLQKCLPDRSKDNSEGVVEAYVNDVMTVPASLAGLPAITLPFGRSPTNGYPIGLQLVSQYGYDRFLLDISDRIMDQI</sequence>
<evidence type="ECO:0000256" key="5">
    <source>
        <dbReference type="ARBA" id="ARBA00022917"/>
    </source>
</evidence>
<dbReference type="OMA" id="QPASYCG"/>
<evidence type="ECO:0000313" key="9">
    <source>
        <dbReference type="EMBL" id="SAM02670.1"/>
    </source>
</evidence>
<dbReference type="GO" id="GO:0030956">
    <property type="term" value="C:glutamyl-tRNA(Gln) amidotransferase complex"/>
    <property type="evidence" value="ECO:0007669"/>
    <property type="project" value="UniProtKB-UniRule"/>
</dbReference>
<organism evidence="9">
    <name type="scientific">Absidia glauca</name>
    <name type="common">Pin mould</name>
    <dbReference type="NCBI Taxonomy" id="4829"/>
    <lineage>
        <taxon>Eukaryota</taxon>
        <taxon>Fungi</taxon>
        <taxon>Fungi incertae sedis</taxon>
        <taxon>Mucoromycota</taxon>
        <taxon>Mucoromycotina</taxon>
        <taxon>Mucoromycetes</taxon>
        <taxon>Mucorales</taxon>
        <taxon>Cunninghamellaceae</taxon>
        <taxon>Absidia</taxon>
    </lineage>
</organism>
<dbReference type="InterPro" id="IPR004412">
    <property type="entry name" value="GatA"/>
</dbReference>
<dbReference type="FunCoup" id="A0A163KZ19">
    <property type="interactions" value="241"/>
</dbReference>
<dbReference type="Proteomes" id="UP000078561">
    <property type="component" value="Unassembled WGS sequence"/>
</dbReference>
<dbReference type="InterPro" id="IPR036928">
    <property type="entry name" value="AS_sf"/>
</dbReference>
<dbReference type="NCBIfam" id="TIGR00132">
    <property type="entry name" value="gatA"/>
    <property type="match status" value="1"/>
</dbReference>
<dbReference type="Pfam" id="PF01425">
    <property type="entry name" value="Amidase"/>
    <property type="match status" value="1"/>
</dbReference>
<accession>A0A163KZ19</accession>
<evidence type="ECO:0000259" key="8">
    <source>
        <dbReference type="Pfam" id="PF01425"/>
    </source>
</evidence>
<keyword evidence="2 7" id="KW-0436">Ligase</keyword>
<name>A0A163KZ19_ABSGL</name>
<dbReference type="GO" id="GO:0070681">
    <property type="term" value="P:glutaminyl-tRNAGln biosynthesis via transamidation"/>
    <property type="evidence" value="ECO:0007669"/>
    <property type="project" value="UniProtKB-UniRule"/>
</dbReference>
<comment type="subcellular location">
    <subcellularLocation>
        <location evidence="7">Mitochondrion</location>
    </subcellularLocation>
</comment>
<evidence type="ECO:0000313" key="10">
    <source>
        <dbReference type="Proteomes" id="UP000078561"/>
    </source>
</evidence>
<feature type="active site" description="Charge relay system" evidence="7">
    <location>
        <position position="62"/>
    </location>
</feature>
<dbReference type="InParanoid" id="A0A163KZ19"/>
<dbReference type="SUPFAM" id="SSF75304">
    <property type="entry name" value="Amidase signature (AS) enzymes"/>
    <property type="match status" value="1"/>
</dbReference>
<dbReference type="STRING" id="4829.A0A163KZ19"/>
<dbReference type="HAMAP" id="MF_00120">
    <property type="entry name" value="GatA"/>
    <property type="match status" value="1"/>
</dbReference>
<dbReference type="OrthoDB" id="421993at2759"/>
<dbReference type="InterPro" id="IPR023631">
    <property type="entry name" value="Amidase_dom"/>
</dbReference>
<gene>
    <name evidence="9" type="primary">ABSGL_08473.1 scaffold 10128</name>
</gene>
<comment type="subunit">
    <text evidence="7">Subunit of the heterotrimeric GatCAB amidotransferase (AdT) complex, composed of A, B and C subunits.</text>
</comment>
<keyword evidence="10" id="KW-1185">Reference proteome</keyword>
<dbReference type="GO" id="GO:0050567">
    <property type="term" value="F:glutaminyl-tRNA synthase (glutamine-hydrolyzing) activity"/>
    <property type="evidence" value="ECO:0007669"/>
    <property type="project" value="UniProtKB-UniRule"/>
</dbReference>
<keyword evidence="4 7" id="KW-0067">ATP-binding</keyword>
<feature type="active site" description="Charge relay system" evidence="7">
    <location>
        <position position="149"/>
    </location>
</feature>
<comment type="catalytic activity">
    <reaction evidence="6 7">
        <text>L-glutamyl-tRNA(Gln) + L-glutamine + ATP + H2O = L-glutaminyl-tRNA(Gln) + L-glutamate + ADP + phosphate + H(+)</text>
        <dbReference type="Rhea" id="RHEA:17521"/>
        <dbReference type="Rhea" id="RHEA-COMP:9681"/>
        <dbReference type="Rhea" id="RHEA-COMP:9684"/>
        <dbReference type="ChEBI" id="CHEBI:15377"/>
        <dbReference type="ChEBI" id="CHEBI:15378"/>
        <dbReference type="ChEBI" id="CHEBI:29985"/>
        <dbReference type="ChEBI" id="CHEBI:30616"/>
        <dbReference type="ChEBI" id="CHEBI:43474"/>
        <dbReference type="ChEBI" id="CHEBI:58359"/>
        <dbReference type="ChEBI" id="CHEBI:78520"/>
        <dbReference type="ChEBI" id="CHEBI:78521"/>
        <dbReference type="ChEBI" id="CHEBI:456216"/>
        <dbReference type="EC" id="6.3.5.7"/>
    </reaction>
</comment>
<dbReference type="AlphaFoldDB" id="A0A163KZ19"/>
<dbReference type="GO" id="GO:0032543">
    <property type="term" value="P:mitochondrial translation"/>
    <property type="evidence" value="ECO:0007669"/>
    <property type="project" value="UniProtKB-UniRule"/>
</dbReference>
<dbReference type="Gene3D" id="3.90.1300.10">
    <property type="entry name" value="Amidase signature (AS) domain"/>
    <property type="match status" value="1"/>
</dbReference>
<dbReference type="InterPro" id="IPR020556">
    <property type="entry name" value="Amidase_CS"/>
</dbReference>
<proteinExistence type="inferred from homology"/>
<dbReference type="PANTHER" id="PTHR11895:SF7">
    <property type="entry name" value="GLUTAMYL-TRNA(GLN) AMIDOTRANSFERASE SUBUNIT A, MITOCHONDRIAL"/>
    <property type="match status" value="1"/>
</dbReference>
<dbReference type="InterPro" id="IPR000120">
    <property type="entry name" value="Amidase"/>
</dbReference>
<evidence type="ECO:0000256" key="6">
    <source>
        <dbReference type="ARBA" id="ARBA00047407"/>
    </source>
</evidence>
<dbReference type="GO" id="GO:0005524">
    <property type="term" value="F:ATP binding"/>
    <property type="evidence" value="ECO:0007669"/>
    <property type="project" value="UniProtKB-KW"/>
</dbReference>
<evidence type="ECO:0000256" key="7">
    <source>
        <dbReference type="HAMAP-Rule" id="MF_03150"/>
    </source>
</evidence>
<feature type="domain" description="Amidase" evidence="8">
    <location>
        <begin position="17"/>
        <end position="500"/>
    </location>
</feature>
<protein>
    <recommendedName>
        <fullName evidence="7">Glutamyl-tRNA(Gln) amidotransferase subunit A, mitochondrial</fullName>
        <shortName evidence="7">Glu-AdT subunit A</shortName>
        <ecNumber evidence="7">6.3.5.7</ecNumber>
    </recommendedName>
</protein>
<keyword evidence="5 7" id="KW-0648">Protein biosynthesis</keyword>
<keyword evidence="3 7" id="KW-0547">Nucleotide-binding</keyword>
<evidence type="ECO:0000256" key="4">
    <source>
        <dbReference type="ARBA" id="ARBA00022840"/>
    </source>
</evidence>
<evidence type="ECO:0000256" key="1">
    <source>
        <dbReference type="ARBA" id="ARBA00008069"/>
    </source>
</evidence>
<reference evidence="9" key="1">
    <citation type="submission" date="2016-04" db="EMBL/GenBank/DDBJ databases">
        <authorList>
            <person name="Evans L.H."/>
            <person name="Alamgir A."/>
            <person name="Owens N."/>
            <person name="Weber N.D."/>
            <person name="Virtaneva K."/>
            <person name="Barbian K."/>
            <person name="Babar A."/>
            <person name="Rosenke K."/>
        </authorList>
    </citation>
    <scope>NUCLEOTIDE SEQUENCE [LARGE SCALE GENOMIC DNA]</scope>
    <source>
        <strain evidence="9">CBS 101.48</strain>
    </source>
</reference>
<keyword evidence="7" id="KW-0496">Mitochondrion</keyword>
<dbReference type="PANTHER" id="PTHR11895">
    <property type="entry name" value="TRANSAMIDASE"/>
    <property type="match status" value="1"/>
</dbReference>
<evidence type="ECO:0000256" key="3">
    <source>
        <dbReference type="ARBA" id="ARBA00022741"/>
    </source>
</evidence>
<dbReference type="EMBL" id="LT553932">
    <property type="protein sequence ID" value="SAM02670.1"/>
    <property type="molecule type" value="Genomic_DNA"/>
</dbReference>
<comment type="similarity">
    <text evidence="1 7">Belongs to the amidase family. GatA subfamily.</text>
</comment>
<evidence type="ECO:0000256" key="2">
    <source>
        <dbReference type="ARBA" id="ARBA00022598"/>
    </source>
</evidence>
<comment type="function">
    <text evidence="7">Allows the formation of correctly charged Gln-tRNA(Gln) through the transamidation of misacylated Glu-tRNA(Gln) in the mitochondria. The reaction takes place in the presence of glutamine and ATP through an activated gamma-phospho-Glu-tRNA(Gln).</text>
</comment>
<dbReference type="EC" id="6.3.5.7" evidence="7"/>
<dbReference type="PROSITE" id="PS00571">
    <property type="entry name" value="AMIDASES"/>
    <property type="match status" value="1"/>
</dbReference>